<protein>
    <submittedName>
        <fullName evidence="3">ATP-dependent Clp protease adapter ClpS</fullName>
    </submittedName>
</protein>
<dbReference type="EMBL" id="VIKT02000005">
    <property type="protein sequence ID" value="NHF62536.1"/>
    <property type="molecule type" value="Genomic_DNA"/>
</dbReference>
<dbReference type="SUPFAM" id="SSF54736">
    <property type="entry name" value="ClpS-like"/>
    <property type="match status" value="1"/>
</dbReference>
<dbReference type="OrthoDB" id="162238at2"/>
<evidence type="ECO:0000259" key="2">
    <source>
        <dbReference type="Pfam" id="PF02617"/>
    </source>
</evidence>
<dbReference type="AlphaFoldDB" id="A0A9E5MKE6"/>
<organism evidence="3 4">
    <name type="scientific">Microcella pacifica</name>
    <dbReference type="NCBI Taxonomy" id="2591847"/>
    <lineage>
        <taxon>Bacteria</taxon>
        <taxon>Bacillati</taxon>
        <taxon>Actinomycetota</taxon>
        <taxon>Actinomycetes</taxon>
        <taxon>Micrococcales</taxon>
        <taxon>Microbacteriaceae</taxon>
        <taxon>Microcella</taxon>
    </lineage>
</organism>
<sequence length="111" mass="12721">MFSRLRETRSVTPPAGTSSSVAERLDEQTLHASQVPWSTVIWNDPVNLMSYVSWVFRRHFGMTREDAERAMLAVHHDGRATVAEGNREAMERHVEAMHEYGLWATVEKAPR</sequence>
<dbReference type="GO" id="GO:0008233">
    <property type="term" value="F:peptidase activity"/>
    <property type="evidence" value="ECO:0007669"/>
    <property type="project" value="UniProtKB-KW"/>
</dbReference>
<reference evidence="3 4" key="2">
    <citation type="submission" date="2020-03" db="EMBL/GenBank/DDBJ databases">
        <title>Chryseoglobus sp. isolated from a deep-sea seamount.</title>
        <authorList>
            <person name="Zhang D.-C."/>
        </authorList>
    </citation>
    <scope>NUCLEOTIDE SEQUENCE [LARGE SCALE GENOMIC DNA]</scope>
    <source>
        <strain evidence="3 4">KN1116</strain>
    </source>
</reference>
<dbReference type="Proteomes" id="UP000818266">
    <property type="component" value="Unassembled WGS sequence"/>
</dbReference>
<dbReference type="Pfam" id="PF02617">
    <property type="entry name" value="ClpS"/>
    <property type="match status" value="1"/>
</dbReference>
<accession>A0A9E5MKE6</accession>
<keyword evidence="3" id="KW-0645">Protease</keyword>
<keyword evidence="4" id="KW-1185">Reference proteome</keyword>
<dbReference type="RefSeq" id="WP_152583258.1">
    <property type="nucleotide sequence ID" value="NZ_VIKT02000005.1"/>
</dbReference>
<proteinExistence type="predicted"/>
<dbReference type="Gene3D" id="3.30.1390.10">
    <property type="match status" value="1"/>
</dbReference>
<dbReference type="InterPro" id="IPR014719">
    <property type="entry name" value="Ribosomal_bL12_C/ClpS-like"/>
</dbReference>
<reference evidence="3 4" key="1">
    <citation type="submission" date="2019-06" db="EMBL/GenBank/DDBJ databases">
        <authorList>
            <person name="De-Chao Zhang Q."/>
        </authorList>
    </citation>
    <scope>NUCLEOTIDE SEQUENCE [LARGE SCALE GENOMIC DNA]</scope>
    <source>
        <strain evidence="3 4">KN1116</strain>
    </source>
</reference>
<evidence type="ECO:0000313" key="3">
    <source>
        <dbReference type="EMBL" id="NHF62536.1"/>
    </source>
</evidence>
<gene>
    <name evidence="3" type="primary">clpS</name>
    <name evidence="3" type="ORF">FK219_004665</name>
</gene>
<evidence type="ECO:0000256" key="1">
    <source>
        <dbReference type="SAM" id="MobiDB-lite"/>
    </source>
</evidence>
<feature type="domain" description="Adaptor protein ClpS core" evidence="2">
    <location>
        <begin position="35"/>
        <end position="105"/>
    </location>
</feature>
<feature type="region of interest" description="Disordered" evidence="1">
    <location>
        <begin position="1"/>
        <end position="25"/>
    </location>
</feature>
<dbReference type="GO" id="GO:0006508">
    <property type="term" value="P:proteolysis"/>
    <property type="evidence" value="ECO:0007669"/>
    <property type="project" value="UniProtKB-KW"/>
</dbReference>
<name>A0A9E5MKE6_9MICO</name>
<keyword evidence="3" id="KW-0378">Hydrolase</keyword>
<dbReference type="GO" id="GO:0030163">
    <property type="term" value="P:protein catabolic process"/>
    <property type="evidence" value="ECO:0007669"/>
    <property type="project" value="InterPro"/>
</dbReference>
<evidence type="ECO:0000313" key="4">
    <source>
        <dbReference type="Proteomes" id="UP000818266"/>
    </source>
</evidence>
<comment type="caution">
    <text evidence="3">The sequence shown here is derived from an EMBL/GenBank/DDBJ whole genome shotgun (WGS) entry which is preliminary data.</text>
</comment>
<dbReference type="InterPro" id="IPR003769">
    <property type="entry name" value="ClpS_core"/>
</dbReference>
<dbReference type="NCBIfam" id="NF000668">
    <property type="entry name" value="PRK00033.1-1"/>
    <property type="match status" value="1"/>
</dbReference>